<evidence type="ECO:0000256" key="3">
    <source>
        <dbReference type="ARBA" id="ARBA00022833"/>
    </source>
</evidence>
<dbReference type="Pfam" id="PF02892">
    <property type="entry name" value="zf-BED"/>
    <property type="match status" value="1"/>
</dbReference>
<keyword evidence="1" id="KW-0479">Metal-binding</keyword>
<evidence type="ECO:0000313" key="7">
    <source>
        <dbReference type="EMBL" id="CAH9113700.1"/>
    </source>
</evidence>
<evidence type="ECO:0000256" key="4">
    <source>
        <dbReference type="PROSITE-ProRule" id="PRU00027"/>
    </source>
</evidence>
<keyword evidence="8" id="KW-1185">Reference proteome</keyword>
<keyword evidence="2 4" id="KW-0863">Zinc-finger</keyword>
<dbReference type="PROSITE" id="PS50808">
    <property type="entry name" value="ZF_BED"/>
    <property type="match status" value="1"/>
</dbReference>
<accession>A0A9P1EKK5</accession>
<evidence type="ECO:0000256" key="5">
    <source>
        <dbReference type="SAM" id="MobiDB-lite"/>
    </source>
</evidence>
<comment type="caution">
    <text evidence="7">The sequence shown here is derived from an EMBL/GenBank/DDBJ whole genome shotgun (WGS) entry which is preliminary data.</text>
</comment>
<dbReference type="EMBL" id="CAMAPE010000061">
    <property type="protein sequence ID" value="CAH9113700.1"/>
    <property type="molecule type" value="Genomic_DNA"/>
</dbReference>
<evidence type="ECO:0000259" key="6">
    <source>
        <dbReference type="PROSITE" id="PS50808"/>
    </source>
</evidence>
<dbReference type="GO" id="GO:0008270">
    <property type="term" value="F:zinc ion binding"/>
    <property type="evidence" value="ECO:0007669"/>
    <property type="project" value="UniProtKB-KW"/>
</dbReference>
<feature type="domain" description="BED-type" evidence="6">
    <location>
        <begin position="46"/>
        <end position="105"/>
    </location>
</feature>
<dbReference type="InterPro" id="IPR003656">
    <property type="entry name" value="Znf_BED"/>
</dbReference>
<evidence type="ECO:0000313" key="8">
    <source>
        <dbReference type="Proteomes" id="UP001152484"/>
    </source>
</evidence>
<dbReference type="SMART" id="SM00614">
    <property type="entry name" value="ZnF_BED"/>
    <property type="match status" value="1"/>
</dbReference>
<evidence type="ECO:0000256" key="2">
    <source>
        <dbReference type="ARBA" id="ARBA00022771"/>
    </source>
</evidence>
<proteinExistence type="predicted"/>
<evidence type="ECO:0000256" key="1">
    <source>
        <dbReference type="ARBA" id="ARBA00022723"/>
    </source>
</evidence>
<dbReference type="Proteomes" id="UP001152484">
    <property type="component" value="Unassembled WGS sequence"/>
</dbReference>
<dbReference type="OrthoDB" id="1306241at2759"/>
<dbReference type="GO" id="GO:0003677">
    <property type="term" value="F:DNA binding"/>
    <property type="evidence" value="ECO:0007669"/>
    <property type="project" value="InterPro"/>
</dbReference>
<sequence>MESESSHSLPSLAKSPATLESEIENGTSRRKRTSECLTENPPVAPKTRSIYWHHCTKGSRKLADGSTQSIGICIHCQAKISTVQGSTSGLKNHLVKRCKLSHMKEGVTKVNLCSRVR</sequence>
<feature type="region of interest" description="Disordered" evidence="5">
    <location>
        <begin position="1"/>
        <end position="45"/>
    </location>
</feature>
<name>A0A9P1EKK5_CUSEU</name>
<dbReference type="AlphaFoldDB" id="A0A9P1EKK5"/>
<organism evidence="7 8">
    <name type="scientific">Cuscuta europaea</name>
    <name type="common">European dodder</name>
    <dbReference type="NCBI Taxonomy" id="41803"/>
    <lineage>
        <taxon>Eukaryota</taxon>
        <taxon>Viridiplantae</taxon>
        <taxon>Streptophyta</taxon>
        <taxon>Embryophyta</taxon>
        <taxon>Tracheophyta</taxon>
        <taxon>Spermatophyta</taxon>
        <taxon>Magnoliopsida</taxon>
        <taxon>eudicotyledons</taxon>
        <taxon>Gunneridae</taxon>
        <taxon>Pentapetalae</taxon>
        <taxon>asterids</taxon>
        <taxon>lamiids</taxon>
        <taxon>Solanales</taxon>
        <taxon>Convolvulaceae</taxon>
        <taxon>Cuscuteae</taxon>
        <taxon>Cuscuta</taxon>
        <taxon>Cuscuta subgen. Cuscuta</taxon>
    </lineage>
</organism>
<reference evidence="7" key="1">
    <citation type="submission" date="2022-07" db="EMBL/GenBank/DDBJ databases">
        <authorList>
            <person name="Macas J."/>
            <person name="Novak P."/>
            <person name="Neumann P."/>
        </authorList>
    </citation>
    <scope>NUCLEOTIDE SEQUENCE</scope>
</reference>
<gene>
    <name evidence="7" type="ORF">CEURO_LOCUS20117</name>
</gene>
<keyword evidence="3" id="KW-0862">Zinc</keyword>
<protein>
    <recommendedName>
        <fullName evidence="6">BED-type domain-containing protein</fullName>
    </recommendedName>
</protein>